<dbReference type="STRING" id="555500.I215_14301"/>
<comment type="caution">
    <text evidence="1">The sequence shown here is derived from an EMBL/GenBank/DDBJ whole genome shotgun (WGS) entry which is preliminary data.</text>
</comment>
<dbReference type="EMBL" id="AMSG01000033">
    <property type="protein sequence ID" value="EKF54047.1"/>
    <property type="molecule type" value="Genomic_DNA"/>
</dbReference>
<feature type="non-terminal residue" evidence="1">
    <location>
        <position position="1"/>
    </location>
</feature>
<protein>
    <submittedName>
        <fullName evidence="1">Uncharacterized protein</fullName>
    </submittedName>
</protein>
<accession>K2QH25</accession>
<evidence type="ECO:0000313" key="1">
    <source>
        <dbReference type="EMBL" id="EKF54047.1"/>
    </source>
</evidence>
<gene>
    <name evidence="1" type="ORF">I215_14301</name>
</gene>
<keyword evidence="2" id="KW-1185">Reference proteome</keyword>
<proteinExistence type="predicted"/>
<dbReference type="AlphaFoldDB" id="K2QH25"/>
<sequence>IAYFAYTKRYLQAENQPHEQHIWLLSTLNPNAEKPKELFFYQAQLIIRKNNFIFDQFWTSID</sequence>
<dbReference type="Proteomes" id="UP000007364">
    <property type="component" value="Unassembled WGS sequence"/>
</dbReference>
<organism evidence="1 2">
    <name type="scientific">Galbibacter marinus</name>
    <dbReference type="NCBI Taxonomy" id="555500"/>
    <lineage>
        <taxon>Bacteria</taxon>
        <taxon>Pseudomonadati</taxon>
        <taxon>Bacteroidota</taxon>
        <taxon>Flavobacteriia</taxon>
        <taxon>Flavobacteriales</taxon>
        <taxon>Flavobacteriaceae</taxon>
        <taxon>Galbibacter</taxon>
    </lineage>
</organism>
<dbReference type="RefSeq" id="WP_008992690.1">
    <property type="nucleotide sequence ID" value="NZ_AMSG01000033.1"/>
</dbReference>
<name>K2QH25_9FLAO</name>
<evidence type="ECO:0000313" key="2">
    <source>
        <dbReference type="Proteomes" id="UP000007364"/>
    </source>
</evidence>
<reference evidence="1 2" key="1">
    <citation type="journal article" date="2012" name="J. Bacteriol.">
        <title>Genome Sequence of Galbibacter marinum Type Strain ck-I2-15.</title>
        <authorList>
            <person name="Lai Q."/>
            <person name="Li C."/>
            <person name="Shao Z."/>
        </authorList>
    </citation>
    <scope>NUCLEOTIDE SEQUENCE [LARGE SCALE GENOMIC DNA]</scope>
    <source>
        <strain evidence="2">ck-I2-15</strain>
    </source>
</reference>